<sequence length="57" mass="6857">MLRFKEITRINEKIIQTNFINSKLNLDIINQYYDLINKQISRLIATSSKRVLNIFAW</sequence>
<evidence type="ECO:0000313" key="2">
    <source>
        <dbReference type="Proteomes" id="UP000259864"/>
    </source>
</evidence>
<feature type="non-terminal residue" evidence="1">
    <location>
        <position position="57"/>
    </location>
</feature>
<organism evidence="1 2">
    <name type="scientific">Metamycoplasma alkalescens</name>
    <dbReference type="NCBI Taxonomy" id="45363"/>
    <lineage>
        <taxon>Bacteria</taxon>
        <taxon>Bacillati</taxon>
        <taxon>Mycoplasmatota</taxon>
        <taxon>Mycoplasmoidales</taxon>
        <taxon>Metamycoplasmataceae</taxon>
        <taxon>Metamycoplasma</taxon>
    </lineage>
</organism>
<dbReference type="KEGG" id="mala:NCTC10135_00411"/>
<dbReference type="AlphaFoldDB" id="A0A3B0P0R0"/>
<proteinExistence type="predicted"/>
<accession>A0A3B0P0R0</accession>
<gene>
    <name evidence="1" type="ORF">NCTC10135_00411</name>
</gene>
<evidence type="ECO:0000313" key="1">
    <source>
        <dbReference type="EMBL" id="SYV89907.1"/>
    </source>
</evidence>
<name>A0A3B0P0R0_9BACT</name>
<dbReference type="EMBL" id="LS991949">
    <property type="protein sequence ID" value="SYV89907.1"/>
    <property type="molecule type" value="Genomic_DNA"/>
</dbReference>
<reference evidence="2" key="1">
    <citation type="submission" date="2018-06" db="EMBL/GenBank/DDBJ databases">
        <authorList>
            <consortium name="Pathogen Informatics"/>
        </authorList>
    </citation>
    <scope>NUCLEOTIDE SEQUENCE [LARGE SCALE GENOMIC DNA]</scope>
    <source>
        <strain evidence="2">NCTC10135</strain>
    </source>
</reference>
<protein>
    <submittedName>
        <fullName evidence="1">Uncharacterized protein</fullName>
    </submittedName>
</protein>
<dbReference type="Proteomes" id="UP000259864">
    <property type="component" value="Chromosome 1"/>
</dbReference>